<evidence type="ECO:0000256" key="1">
    <source>
        <dbReference type="ARBA" id="ARBA00000085"/>
    </source>
</evidence>
<feature type="domain" description="Histidine kinase/HSP90-like ATPase" evidence="10">
    <location>
        <begin position="272"/>
        <end position="362"/>
    </location>
</feature>
<evidence type="ECO:0000256" key="9">
    <source>
        <dbReference type="SAM" id="Phobius"/>
    </source>
</evidence>
<feature type="transmembrane region" description="Helical" evidence="9">
    <location>
        <begin position="52"/>
        <end position="70"/>
    </location>
</feature>
<keyword evidence="9" id="KW-0812">Transmembrane</keyword>
<reference evidence="11 12" key="1">
    <citation type="submission" date="2021-03" db="EMBL/GenBank/DDBJ databases">
        <title>Sequencing the genomes of 1000 actinobacteria strains.</title>
        <authorList>
            <person name="Klenk H.-P."/>
        </authorList>
    </citation>
    <scope>NUCLEOTIDE SEQUENCE [LARGE SCALE GENOMIC DNA]</scope>
    <source>
        <strain evidence="11 12">DSM 46670</strain>
    </source>
</reference>
<dbReference type="InterPro" id="IPR003594">
    <property type="entry name" value="HATPase_dom"/>
</dbReference>
<dbReference type="EMBL" id="JAGINW010000001">
    <property type="protein sequence ID" value="MBP2330262.1"/>
    <property type="molecule type" value="Genomic_DNA"/>
</dbReference>
<evidence type="ECO:0000313" key="12">
    <source>
        <dbReference type="Proteomes" id="UP001519332"/>
    </source>
</evidence>
<dbReference type="RefSeq" id="WP_209646895.1">
    <property type="nucleotide sequence ID" value="NZ_JAGINW010000001.1"/>
</dbReference>
<dbReference type="PANTHER" id="PTHR24421:SF10">
    <property type="entry name" value="NITRATE_NITRITE SENSOR PROTEIN NARQ"/>
    <property type="match status" value="1"/>
</dbReference>
<dbReference type="CDD" id="cd16917">
    <property type="entry name" value="HATPase_UhpB-NarQ-NarX-like"/>
    <property type="match status" value="1"/>
</dbReference>
<evidence type="ECO:0000313" key="11">
    <source>
        <dbReference type="EMBL" id="MBP2330262.1"/>
    </source>
</evidence>
<dbReference type="PANTHER" id="PTHR24421">
    <property type="entry name" value="NITRATE/NITRITE SENSOR PROTEIN NARX-RELATED"/>
    <property type="match status" value="1"/>
</dbReference>
<dbReference type="InterPro" id="IPR011712">
    <property type="entry name" value="Sig_transdc_His_kin_sub3_dim/P"/>
</dbReference>
<evidence type="ECO:0000256" key="2">
    <source>
        <dbReference type="ARBA" id="ARBA00012438"/>
    </source>
</evidence>
<feature type="transmembrane region" description="Helical" evidence="9">
    <location>
        <begin position="129"/>
        <end position="147"/>
    </location>
</feature>
<dbReference type="Pfam" id="PF07730">
    <property type="entry name" value="HisKA_3"/>
    <property type="match status" value="1"/>
</dbReference>
<comment type="catalytic activity">
    <reaction evidence="1">
        <text>ATP + protein L-histidine = ADP + protein N-phospho-L-histidine.</text>
        <dbReference type="EC" id="2.7.13.3"/>
    </reaction>
</comment>
<protein>
    <recommendedName>
        <fullName evidence="2">histidine kinase</fullName>
        <ecNumber evidence="2">2.7.13.3</ecNumber>
    </recommendedName>
</protein>
<evidence type="ECO:0000259" key="10">
    <source>
        <dbReference type="SMART" id="SM00387"/>
    </source>
</evidence>
<evidence type="ECO:0000256" key="8">
    <source>
        <dbReference type="ARBA" id="ARBA00023012"/>
    </source>
</evidence>
<keyword evidence="9" id="KW-0472">Membrane</keyword>
<dbReference type="SUPFAM" id="SSF55874">
    <property type="entry name" value="ATPase domain of HSP90 chaperone/DNA topoisomerase II/histidine kinase"/>
    <property type="match status" value="1"/>
</dbReference>
<keyword evidence="8" id="KW-0902">Two-component regulatory system</keyword>
<sequence length="365" mass="38294">MHDRVRDPAVATACAVVVFALAVAERAPASLLVLAVMSVVTAAPLLLRRRMPLTVAVLTAELMLVVLWFPRWSGGLAAVVAFGSAAYHSPHIGRVFAVSAFCFVAPGLVGARSGSSVSAPSIVGFGTTPFTQALLIGIAPVAMGYALRLHHERAAQLVRLQQVEGQRAIADQRTRIAREVHDAVGHHLTAIQMQASAARHVLREVPPVADRALHTIEGSATSALRDVRTILALLPADGTMLIHAEALAARLATPSCDISVSVEGSLSGLPPAVDHGAYRLLQEALTNAVRHSGATHISVTIRRTPQTVTTTVEDNGPSTAFSAEGQGIRGMHERAQQLGGSVSIASRQPHGWQVEAVLPVSGITP</sequence>
<evidence type="ECO:0000256" key="6">
    <source>
        <dbReference type="ARBA" id="ARBA00022777"/>
    </source>
</evidence>
<dbReference type="Pfam" id="PF02518">
    <property type="entry name" value="HATPase_c"/>
    <property type="match status" value="1"/>
</dbReference>
<dbReference type="InterPro" id="IPR036890">
    <property type="entry name" value="HATPase_C_sf"/>
</dbReference>
<evidence type="ECO:0000256" key="4">
    <source>
        <dbReference type="ARBA" id="ARBA00022679"/>
    </source>
</evidence>
<keyword evidence="3" id="KW-0597">Phosphoprotein</keyword>
<dbReference type="Proteomes" id="UP001519332">
    <property type="component" value="Unassembled WGS sequence"/>
</dbReference>
<evidence type="ECO:0000256" key="5">
    <source>
        <dbReference type="ARBA" id="ARBA00022741"/>
    </source>
</evidence>
<keyword evidence="9" id="KW-1133">Transmembrane helix</keyword>
<keyword evidence="5" id="KW-0547">Nucleotide-binding</keyword>
<gene>
    <name evidence="11" type="ORF">JOF56_010647</name>
</gene>
<keyword evidence="7" id="KW-0067">ATP-binding</keyword>
<keyword evidence="4" id="KW-0808">Transferase</keyword>
<dbReference type="Gene3D" id="1.20.5.1930">
    <property type="match status" value="1"/>
</dbReference>
<dbReference type="EC" id="2.7.13.3" evidence="2"/>
<accession>A0ABS4U0T7</accession>
<dbReference type="SMART" id="SM00387">
    <property type="entry name" value="HATPase_c"/>
    <property type="match status" value="1"/>
</dbReference>
<dbReference type="InterPro" id="IPR050482">
    <property type="entry name" value="Sensor_HK_TwoCompSys"/>
</dbReference>
<comment type="caution">
    <text evidence="11">The sequence shown here is derived from an EMBL/GenBank/DDBJ whole genome shotgun (WGS) entry which is preliminary data.</text>
</comment>
<proteinExistence type="predicted"/>
<evidence type="ECO:0000256" key="7">
    <source>
        <dbReference type="ARBA" id="ARBA00022840"/>
    </source>
</evidence>
<name>A0ABS4U0T7_9PSEU</name>
<dbReference type="Gene3D" id="3.30.565.10">
    <property type="entry name" value="Histidine kinase-like ATPase, C-terminal domain"/>
    <property type="match status" value="1"/>
</dbReference>
<organism evidence="11 12">
    <name type="scientific">Kibdelosporangium banguiense</name>
    <dbReference type="NCBI Taxonomy" id="1365924"/>
    <lineage>
        <taxon>Bacteria</taxon>
        <taxon>Bacillati</taxon>
        <taxon>Actinomycetota</taxon>
        <taxon>Actinomycetes</taxon>
        <taxon>Pseudonocardiales</taxon>
        <taxon>Pseudonocardiaceae</taxon>
        <taxon>Kibdelosporangium</taxon>
    </lineage>
</organism>
<evidence type="ECO:0000256" key="3">
    <source>
        <dbReference type="ARBA" id="ARBA00022553"/>
    </source>
</evidence>
<keyword evidence="6 11" id="KW-0418">Kinase</keyword>
<keyword evidence="12" id="KW-1185">Reference proteome</keyword>
<dbReference type="GO" id="GO:0016301">
    <property type="term" value="F:kinase activity"/>
    <property type="evidence" value="ECO:0007669"/>
    <property type="project" value="UniProtKB-KW"/>
</dbReference>
<feature type="transmembrane region" description="Helical" evidence="9">
    <location>
        <begin position="91"/>
        <end position="109"/>
    </location>
</feature>